<dbReference type="Proteomes" id="UP000256941">
    <property type="component" value="Unassembled WGS sequence"/>
</dbReference>
<sequence>MLKISVDDRELQANMSRLADRDINVAATWALNDTAADVLKHVQDRMGEVFDRPTRFTKNAFTIRGARPSNLEAEVIERPTVGKRHYLKVQEFGGQRGQTGLEGLLDARLAYTGIIAAAVPAGGAKLDAHGNWSTGERNQALSAVQAQRDTTSNTTKVARKRNKRRAGFFVPREGSKLSPGIWKRNPDGSIAKVLHFTRYMPTYDKRLGFFDGAEEVFRDRLPGHLRRTFAKMVERRASPD</sequence>
<evidence type="ECO:0000313" key="2">
    <source>
        <dbReference type="Proteomes" id="UP000256941"/>
    </source>
</evidence>
<dbReference type="AlphaFoldDB" id="A0A3D9XPE7"/>
<proteinExistence type="predicted"/>
<dbReference type="EMBL" id="QTUJ01000001">
    <property type="protein sequence ID" value="REF72304.1"/>
    <property type="molecule type" value="Genomic_DNA"/>
</dbReference>
<accession>A0A3D9XPE7</accession>
<organism evidence="1 2">
    <name type="scientific">Paracoccus versutus</name>
    <name type="common">Thiobacillus versutus</name>
    <dbReference type="NCBI Taxonomy" id="34007"/>
    <lineage>
        <taxon>Bacteria</taxon>
        <taxon>Pseudomonadati</taxon>
        <taxon>Pseudomonadota</taxon>
        <taxon>Alphaproteobacteria</taxon>
        <taxon>Rhodobacterales</taxon>
        <taxon>Paracoccaceae</taxon>
        <taxon>Paracoccus</taxon>
    </lineage>
</organism>
<name>A0A3D9XPE7_PARVE</name>
<evidence type="ECO:0000313" key="1">
    <source>
        <dbReference type="EMBL" id="REF72304.1"/>
    </source>
</evidence>
<protein>
    <submittedName>
        <fullName evidence="1">Uncharacterized protein</fullName>
    </submittedName>
</protein>
<reference evidence="1 2" key="1">
    <citation type="submission" date="2018-08" db="EMBL/GenBank/DDBJ databases">
        <title>Genomic Encyclopedia of Archaeal and Bacterial Type Strains, Phase II (KMG-II): from individual species to whole genera.</title>
        <authorList>
            <person name="Goeker M."/>
        </authorList>
    </citation>
    <scope>NUCLEOTIDE SEQUENCE [LARGE SCALE GENOMIC DNA]</scope>
    <source>
        <strain evidence="1 2">DSM 17099</strain>
    </source>
</reference>
<comment type="caution">
    <text evidence="1">The sequence shown here is derived from an EMBL/GenBank/DDBJ whole genome shotgun (WGS) entry which is preliminary data.</text>
</comment>
<gene>
    <name evidence="1" type="ORF">BDD41_0773</name>
</gene>
<dbReference type="RefSeq" id="WP_166435390.1">
    <property type="nucleotide sequence ID" value="NZ_CP038196.1"/>
</dbReference>